<dbReference type="Pfam" id="PF01041">
    <property type="entry name" value="DegT_DnrJ_EryC1"/>
    <property type="match status" value="1"/>
</dbReference>
<dbReference type="InterPro" id="IPR015422">
    <property type="entry name" value="PyrdxlP-dep_Trfase_small"/>
</dbReference>
<reference evidence="3 4" key="1">
    <citation type="submission" date="2020-04" db="EMBL/GenBank/DDBJ databases">
        <title>Thalassotalea sp. M1531, isolated from the surface of marine red alga.</title>
        <authorList>
            <person name="Pang L."/>
            <person name="Lu D.-C."/>
        </authorList>
    </citation>
    <scope>NUCLEOTIDE SEQUENCE [LARGE SCALE GENOMIC DNA]</scope>
    <source>
        <strain evidence="3 4">M1531</strain>
    </source>
</reference>
<dbReference type="InterPro" id="IPR000653">
    <property type="entry name" value="DegT/StrS_aminotransferase"/>
</dbReference>
<dbReference type="Proteomes" id="UP000568664">
    <property type="component" value="Unassembled WGS sequence"/>
</dbReference>
<organism evidence="3 4">
    <name type="scientific">Thalassotalea algicola</name>
    <dbReference type="NCBI Taxonomy" id="2716224"/>
    <lineage>
        <taxon>Bacteria</taxon>
        <taxon>Pseudomonadati</taxon>
        <taxon>Pseudomonadota</taxon>
        <taxon>Gammaproteobacteria</taxon>
        <taxon>Alteromonadales</taxon>
        <taxon>Colwelliaceae</taxon>
        <taxon>Thalassotalea</taxon>
    </lineage>
</organism>
<gene>
    <name evidence="3" type="ORF">HII17_15955</name>
</gene>
<dbReference type="EMBL" id="JABBXH010000006">
    <property type="protein sequence ID" value="NMP33052.1"/>
    <property type="molecule type" value="Genomic_DNA"/>
</dbReference>
<dbReference type="Gene3D" id="3.40.640.10">
    <property type="entry name" value="Type I PLP-dependent aspartate aminotransferase-like (Major domain)"/>
    <property type="match status" value="1"/>
</dbReference>
<dbReference type="GO" id="GO:0008483">
    <property type="term" value="F:transaminase activity"/>
    <property type="evidence" value="ECO:0007669"/>
    <property type="project" value="TreeGrafter"/>
</dbReference>
<sequence length="352" mass="39785">MIEFSKPLADARNYPAPTIFGLPSSQHLSESVPRVFPQGVSKHWHLDRGRSALYVLAKSISANKVWCPAYHCPALVEPFLAAGKQVNFYSITEELNPDFSQLEQELKAGDVVINIRYFGFDCGVQKLAEICQQKNTVLIEDLAHAMYTGKVYGKAAITSIVKFLPVKTGAELLVTDAFQNKSEVQNFIDNLPSVTFERVLSFFRKVKNKLGIKDPLSTFRYFSMRRISKNVVGSDKAVISAYSHQANKQKRRENYQYLAERLVESGLGEVVFPSLPDDIVPYVLPFKLNDAASFDDIRKQGLQIYRWEELAPTSCEVSQKFRDSLIQLPVHQSLTREDLNCIISIIKKAKRG</sequence>
<comment type="similarity">
    <text evidence="2">Belongs to the DegT/DnrJ/EryC1 family.</text>
</comment>
<dbReference type="GO" id="GO:0000271">
    <property type="term" value="P:polysaccharide biosynthetic process"/>
    <property type="evidence" value="ECO:0007669"/>
    <property type="project" value="TreeGrafter"/>
</dbReference>
<evidence type="ECO:0008006" key="5">
    <source>
        <dbReference type="Google" id="ProtNLM"/>
    </source>
</evidence>
<evidence type="ECO:0000256" key="1">
    <source>
        <dbReference type="ARBA" id="ARBA00022898"/>
    </source>
</evidence>
<keyword evidence="4" id="KW-1185">Reference proteome</keyword>
<dbReference type="Gene3D" id="3.90.1150.10">
    <property type="entry name" value="Aspartate Aminotransferase, domain 1"/>
    <property type="match status" value="1"/>
</dbReference>
<dbReference type="AlphaFoldDB" id="A0A7Y0LF25"/>
<dbReference type="PANTHER" id="PTHR30244">
    <property type="entry name" value="TRANSAMINASE"/>
    <property type="match status" value="1"/>
</dbReference>
<protein>
    <recommendedName>
        <fullName evidence="5">DegT/DnrJ/EryC1/StrS aminotransferase family protein</fullName>
    </recommendedName>
</protein>
<dbReference type="PANTHER" id="PTHR30244:SF42">
    <property type="entry name" value="UDP-2-ACETAMIDO-2-DEOXY-3-OXO-D-GLUCURONATE AMINOTRANSFERASE"/>
    <property type="match status" value="1"/>
</dbReference>
<dbReference type="GO" id="GO:0030170">
    <property type="term" value="F:pyridoxal phosphate binding"/>
    <property type="evidence" value="ECO:0007669"/>
    <property type="project" value="TreeGrafter"/>
</dbReference>
<evidence type="ECO:0000313" key="3">
    <source>
        <dbReference type="EMBL" id="NMP33052.1"/>
    </source>
</evidence>
<evidence type="ECO:0000313" key="4">
    <source>
        <dbReference type="Proteomes" id="UP000568664"/>
    </source>
</evidence>
<dbReference type="RefSeq" id="WP_169076375.1">
    <property type="nucleotide sequence ID" value="NZ_JABBXH010000006.1"/>
</dbReference>
<proteinExistence type="inferred from homology"/>
<dbReference type="InterPro" id="IPR015421">
    <property type="entry name" value="PyrdxlP-dep_Trfase_major"/>
</dbReference>
<comment type="caution">
    <text evidence="3">The sequence shown here is derived from an EMBL/GenBank/DDBJ whole genome shotgun (WGS) entry which is preliminary data.</text>
</comment>
<name>A0A7Y0LF25_9GAMM</name>
<dbReference type="InterPro" id="IPR015424">
    <property type="entry name" value="PyrdxlP-dep_Trfase"/>
</dbReference>
<keyword evidence="1 2" id="KW-0663">Pyridoxal phosphate</keyword>
<dbReference type="SUPFAM" id="SSF53383">
    <property type="entry name" value="PLP-dependent transferases"/>
    <property type="match status" value="1"/>
</dbReference>
<evidence type="ECO:0000256" key="2">
    <source>
        <dbReference type="RuleBase" id="RU004508"/>
    </source>
</evidence>
<accession>A0A7Y0LF25</accession>